<dbReference type="InterPro" id="IPR057823">
    <property type="entry name" value="WWE_RCD1"/>
</dbReference>
<evidence type="ECO:0000259" key="7">
    <source>
        <dbReference type="PROSITE" id="PS51059"/>
    </source>
</evidence>
<dbReference type="OrthoDB" id="6133115at2759"/>
<dbReference type="InParanoid" id="A0A068VD84"/>
<dbReference type="Proteomes" id="UP000295252">
    <property type="component" value="Chromosome X"/>
</dbReference>
<dbReference type="PhylomeDB" id="A0A068VD84"/>
<dbReference type="PANTHER" id="PTHR32263:SF5">
    <property type="entry name" value="INACTIVE POLY [ADP-RIBOSE] POLYMERASE SRO1-RELATED"/>
    <property type="match status" value="1"/>
</dbReference>
<sequence length="589" mass="65887">MESKRVKVVENGRRIGVDLQKTKAPKSSAQVIRATKKKLSARSDSISSLNKTGKRKRQDGRKTNCQLHSTKSLLKNYSNFIKSGLPERFLLHENGEWTDFPQDTVDLVRTEFRVKNPAIEMKFHGEPVILDILYMVQVELTTGSQKPIAWIDEEGRCFFPELYGHGHCQTEADRDEAFVGNDLNGSQEIKLHLEIDVNGLNSGDLEEVEESNIGVKKMRMEQESVKNPRQLDDEGKQDAYSDAKLNHTVGDNNRIGGDFMEASSKIVDAGTIRNMFQKATKPFFKVSISGINKCSSSLLQTRLDLFEKQLEIIKKVRGNANVQYAWLPCSKDAVFSIMTYGLGHGLPEPRIKYGIGVHLSSVNCAYSSVSNCDVDENRERYVVLCRVILGSIELLQPGSQQCHPSSEKFDTGVDNLESPSQYIVWNMNVNTHIYPEYVVSFTVPTDTEGGIILGAEVAEENRLDLSGVTSQEPQGKLQLGQAAVQRGRECLLSRSSQAEAATIGLSSSKAPKSPWMRFAVLFEAISDKITPTEMHSVHTYYEMFRQKKISRDDFIIQLRLIVGDQLLKSTITSLQCKLPPNSACPLEAQ</sequence>
<dbReference type="EMBL" id="HG739337">
    <property type="protein sequence ID" value="CDP18552.1"/>
    <property type="molecule type" value="Genomic_DNA"/>
</dbReference>
<keyword evidence="4" id="KW-0539">Nucleus</keyword>
<dbReference type="PROSITE" id="PS51059">
    <property type="entry name" value="PARP_CATALYTIC"/>
    <property type="match status" value="1"/>
</dbReference>
<accession>A0A068VD84</accession>
<evidence type="ECO:0000256" key="1">
    <source>
        <dbReference type="ARBA" id="ARBA00004123"/>
    </source>
</evidence>
<feature type="domain" description="RST" evidence="8">
    <location>
        <begin position="509"/>
        <end position="580"/>
    </location>
</feature>
<protein>
    <recommendedName>
        <fullName evidence="11">Inactive poly [ADP-ribose] polymerase RCD1-like</fullName>
    </recommendedName>
</protein>
<dbReference type="InterPro" id="IPR044964">
    <property type="entry name" value="RCD1/SRO1-5"/>
</dbReference>
<keyword evidence="10" id="KW-1185">Reference proteome</keyword>
<evidence type="ECO:0000256" key="3">
    <source>
        <dbReference type="ARBA" id="ARBA00023016"/>
    </source>
</evidence>
<dbReference type="InterPro" id="IPR004170">
    <property type="entry name" value="WWE_dom"/>
</dbReference>
<dbReference type="PROSITE" id="PS50918">
    <property type="entry name" value="WWE"/>
    <property type="match status" value="1"/>
</dbReference>
<evidence type="ECO:0008006" key="11">
    <source>
        <dbReference type="Google" id="ProtNLM"/>
    </source>
</evidence>
<dbReference type="PROSITE" id="PS51879">
    <property type="entry name" value="RST"/>
    <property type="match status" value="1"/>
</dbReference>
<dbReference type="InterPro" id="IPR022003">
    <property type="entry name" value="RST"/>
</dbReference>
<feature type="region of interest" description="Disordered" evidence="5">
    <location>
        <begin position="20"/>
        <end position="63"/>
    </location>
</feature>
<dbReference type="Gene3D" id="3.90.228.10">
    <property type="match status" value="1"/>
</dbReference>
<evidence type="ECO:0000259" key="8">
    <source>
        <dbReference type="PROSITE" id="PS51879"/>
    </source>
</evidence>
<evidence type="ECO:0000313" key="9">
    <source>
        <dbReference type="EMBL" id="CDP18552.1"/>
    </source>
</evidence>
<dbReference type="STRING" id="49390.A0A068VD84"/>
<dbReference type="GO" id="GO:0003950">
    <property type="term" value="F:NAD+ poly-ADP-ribosyltransferase activity"/>
    <property type="evidence" value="ECO:0007669"/>
    <property type="project" value="InterPro"/>
</dbReference>
<evidence type="ECO:0000259" key="6">
    <source>
        <dbReference type="PROSITE" id="PS50918"/>
    </source>
</evidence>
<feature type="domain" description="WWE" evidence="6">
    <location>
        <begin position="73"/>
        <end position="150"/>
    </location>
</feature>
<feature type="compositionally biased region" description="Polar residues" evidence="5">
    <location>
        <begin position="42"/>
        <end position="51"/>
    </location>
</feature>
<dbReference type="SUPFAM" id="SSF56399">
    <property type="entry name" value="ADP-ribosylation"/>
    <property type="match status" value="1"/>
</dbReference>
<dbReference type="FunCoup" id="A0A068VD84">
    <property type="interactions" value="2581"/>
</dbReference>
<dbReference type="AlphaFoldDB" id="A0A068VD84"/>
<evidence type="ECO:0000256" key="4">
    <source>
        <dbReference type="ARBA" id="ARBA00023242"/>
    </source>
</evidence>
<feature type="domain" description="PARP catalytic" evidence="7">
    <location>
        <begin position="246"/>
        <end position="464"/>
    </location>
</feature>
<proteinExistence type="predicted"/>
<dbReference type="PANTHER" id="PTHR32263">
    <property type="entry name" value="INACTIVE POLY [ADP-RIBOSE] POLYMERASE SRO4-RELATED"/>
    <property type="match status" value="1"/>
</dbReference>
<dbReference type="OMA" id="REEDQCE"/>
<organism evidence="9 10">
    <name type="scientific">Coffea canephora</name>
    <name type="common">Robusta coffee</name>
    <dbReference type="NCBI Taxonomy" id="49390"/>
    <lineage>
        <taxon>Eukaryota</taxon>
        <taxon>Viridiplantae</taxon>
        <taxon>Streptophyta</taxon>
        <taxon>Embryophyta</taxon>
        <taxon>Tracheophyta</taxon>
        <taxon>Spermatophyta</taxon>
        <taxon>Magnoliopsida</taxon>
        <taxon>eudicotyledons</taxon>
        <taxon>Gunneridae</taxon>
        <taxon>Pentapetalae</taxon>
        <taxon>asterids</taxon>
        <taxon>lamiids</taxon>
        <taxon>Gentianales</taxon>
        <taxon>Rubiaceae</taxon>
        <taxon>Ixoroideae</taxon>
        <taxon>Gardenieae complex</taxon>
        <taxon>Bertiereae - Coffeeae clade</taxon>
        <taxon>Coffeeae</taxon>
        <taxon>Coffea</taxon>
    </lineage>
</organism>
<dbReference type="InterPro" id="IPR012317">
    <property type="entry name" value="Poly(ADP-ribose)pol_cat_dom"/>
</dbReference>
<dbReference type="GO" id="GO:0005634">
    <property type="term" value="C:nucleus"/>
    <property type="evidence" value="ECO:0007669"/>
    <property type="project" value="UniProtKB-SubCell"/>
</dbReference>
<dbReference type="Gramene" id="CDP18552">
    <property type="protein sequence ID" value="CDP18552"/>
    <property type="gene ID" value="GSCOC_T00010795001"/>
</dbReference>
<comment type="subcellular location">
    <subcellularLocation>
        <location evidence="1">Nucleus</location>
    </subcellularLocation>
</comment>
<name>A0A068VD84_COFCA</name>
<keyword evidence="2" id="KW-0217">Developmental protein</keyword>
<keyword evidence="3" id="KW-0346">Stress response</keyword>
<gene>
    <name evidence="9" type="ORF">GSCOC_T00010795001</name>
</gene>
<evidence type="ECO:0000256" key="5">
    <source>
        <dbReference type="SAM" id="MobiDB-lite"/>
    </source>
</evidence>
<evidence type="ECO:0000313" key="10">
    <source>
        <dbReference type="Proteomes" id="UP000295252"/>
    </source>
</evidence>
<dbReference type="Pfam" id="PF23467">
    <property type="entry name" value="WWE_5"/>
    <property type="match status" value="1"/>
</dbReference>
<dbReference type="Pfam" id="PF12174">
    <property type="entry name" value="RST"/>
    <property type="match status" value="1"/>
</dbReference>
<evidence type="ECO:0000256" key="2">
    <source>
        <dbReference type="ARBA" id="ARBA00022473"/>
    </source>
</evidence>
<reference evidence="10" key="1">
    <citation type="journal article" date="2014" name="Science">
        <title>The coffee genome provides insight into the convergent evolution of caffeine biosynthesis.</title>
        <authorList>
            <person name="Denoeud F."/>
            <person name="Carretero-Paulet L."/>
            <person name="Dereeper A."/>
            <person name="Droc G."/>
            <person name="Guyot R."/>
            <person name="Pietrella M."/>
            <person name="Zheng C."/>
            <person name="Alberti A."/>
            <person name="Anthony F."/>
            <person name="Aprea G."/>
            <person name="Aury J.M."/>
            <person name="Bento P."/>
            <person name="Bernard M."/>
            <person name="Bocs S."/>
            <person name="Campa C."/>
            <person name="Cenci A."/>
            <person name="Combes M.C."/>
            <person name="Crouzillat D."/>
            <person name="Da Silva C."/>
            <person name="Daddiego L."/>
            <person name="De Bellis F."/>
            <person name="Dussert S."/>
            <person name="Garsmeur O."/>
            <person name="Gayraud T."/>
            <person name="Guignon V."/>
            <person name="Jahn K."/>
            <person name="Jamilloux V."/>
            <person name="Joet T."/>
            <person name="Labadie K."/>
            <person name="Lan T."/>
            <person name="Leclercq J."/>
            <person name="Lepelley M."/>
            <person name="Leroy T."/>
            <person name="Li L.T."/>
            <person name="Librado P."/>
            <person name="Lopez L."/>
            <person name="Munoz A."/>
            <person name="Noel B."/>
            <person name="Pallavicini A."/>
            <person name="Perrotta G."/>
            <person name="Poncet V."/>
            <person name="Pot D."/>
            <person name="Priyono X."/>
            <person name="Rigoreau M."/>
            <person name="Rouard M."/>
            <person name="Rozas J."/>
            <person name="Tranchant-Dubreuil C."/>
            <person name="VanBuren R."/>
            <person name="Zhang Q."/>
            <person name="Andrade A.C."/>
            <person name="Argout X."/>
            <person name="Bertrand B."/>
            <person name="de Kochko A."/>
            <person name="Graziosi G."/>
            <person name="Henry R.J."/>
            <person name="Jayarama X."/>
            <person name="Ming R."/>
            <person name="Nagai C."/>
            <person name="Rounsley S."/>
            <person name="Sankoff D."/>
            <person name="Giuliano G."/>
            <person name="Albert V.A."/>
            <person name="Wincker P."/>
            <person name="Lashermes P."/>
        </authorList>
    </citation>
    <scope>NUCLEOTIDE SEQUENCE [LARGE SCALE GENOMIC DNA]</scope>
    <source>
        <strain evidence="10">cv. DH200-94</strain>
    </source>
</reference>